<keyword evidence="3" id="KW-1185">Reference proteome</keyword>
<dbReference type="AlphaFoldDB" id="A0A1W6YIK7"/>
<dbReference type="Pfam" id="PF01263">
    <property type="entry name" value="Aldose_epim"/>
    <property type="match status" value="1"/>
</dbReference>
<evidence type="ECO:0008006" key="4">
    <source>
        <dbReference type="Google" id="ProtNLM"/>
    </source>
</evidence>
<dbReference type="GO" id="GO:0030246">
    <property type="term" value="F:carbohydrate binding"/>
    <property type="evidence" value="ECO:0007669"/>
    <property type="project" value="InterPro"/>
</dbReference>
<dbReference type="InterPro" id="IPR011013">
    <property type="entry name" value="Gal_mutarotase_sf_dom"/>
</dbReference>
<name>A0A1W6YIK7_9BORD</name>
<dbReference type="Proteomes" id="UP000194151">
    <property type="component" value="Chromosome"/>
</dbReference>
<accession>A0A1W6YIK7</accession>
<feature type="compositionally biased region" description="Basic residues" evidence="1">
    <location>
        <begin position="53"/>
        <end position="76"/>
    </location>
</feature>
<dbReference type="InterPro" id="IPR008183">
    <property type="entry name" value="Aldose_1/G6P_1-epimerase"/>
</dbReference>
<protein>
    <recommendedName>
        <fullName evidence="4">Aldose 1-epimerase</fullName>
    </recommendedName>
</protein>
<gene>
    <name evidence="2" type="ORF">CAL12_05790</name>
</gene>
<dbReference type="GO" id="GO:0016853">
    <property type="term" value="F:isomerase activity"/>
    <property type="evidence" value="ECO:0007669"/>
    <property type="project" value="InterPro"/>
</dbReference>
<feature type="compositionally biased region" description="Basic and acidic residues" evidence="1">
    <location>
        <begin position="129"/>
        <end position="140"/>
    </location>
</feature>
<dbReference type="KEGG" id="bgv:CAL12_05790"/>
<sequence length="510" mass="55405">MRGASRPDKRSVPASTAELIVLGPARPRRATGGIADRTGRSLAAAYGALPRHGAGRRARRHLRRRRHAGTGRRRGRAGTLPVRPHGGTGNRLVQPRSRRLVARHQRARRARRRPLVRGLHAGSRPGRHGQHDGRGDVEHGQEGRTFSRLLFTRLFHGEAPSRKRLRCLPRAAKHVPAGPPPARTGHAWMSHNRPMNDTIPRDTPILRLQHGDASVELCPGLGGTILRYSWRGIPILRPSDGLPDIARLTACYPLLPYSNRIGGGRLRFGGHAYAIPPTVDYAPLPMHGLAWQRPWRIASRTGHQAVLEQDYVPEDASPAWPFPYAARQTFDLRENGLRMTLSIRNTGTLPQPAGLGWHPYFPRTAETWIRAGVGDMWVNDADHLPTHLAPPPAALATRLAVTETDYDNVFRDFSGHACVAWPERDAAVRLEADAAFSHLVIFTPPGKPHLAIEPVSHMTDAFNRYAGGTAASGNATVADPATGTVVLAPGATLAGGISLLPSTLAEAGAG</sequence>
<dbReference type="CDD" id="cd09021">
    <property type="entry name" value="Aldose_epim_Ec_YphB"/>
    <property type="match status" value="1"/>
</dbReference>
<feature type="region of interest" description="Disordered" evidence="1">
    <location>
        <begin position="46"/>
        <end position="140"/>
    </location>
</feature>
<reference evidence="2 3" key="1">
    <citation type="submission" date="2017-05" db="EMBL/GenBank/DDBJ databases">
        <title>Complete and WGS of Bordetella genogroups.</title>
        <authorList>
            <person name="Spilker T."/>
            <person name="LiPuma J."/>
        </authorList>
    </citation>
    <scope>NUCLEOTIDE SEQUENCE [LARGE SCALE GENOMIC DNA]</scope>
    <source>
        <strain evidence="2 3">AU19157</strain>
    </source>
</reference>
<proteinExistence type="predicted"/>
<dbReference type="GO" id="GO:0005975">
    <property type="term" value="P:carbohydrate metabolic process"/>
    <property type="evidence" value="ECO:0007669"/>
    <property type="project" value="InterPro"/>
</dbReference>
<dbReference type="Gene3D" id="2.70.98.10">
    <property type="match status" value="1"/>
</dbReference>
<dbReference type="EMBL" id="CP021108">
    <property type="protein sequence ID" value="ARP80393.1"/>
    <property type="molecule type" value="Genomic_DNA"/>
</dbReference>
<dbReference type="InterPro" id="IPR014718">
    <property type="entry name" value="GH-type_carb-bd"/>
</dbReference>
<organism evidence="2 3">
    <name type="scientific">Bordetella genomosp. 8</name>
    <dbReference type="NCBI Taxonomy" id="1416806"/>
    <lineage>
        <taxon>Bacteria</taxon>
        <taxon>Pseudomonadati</taxon>
        <taxon>Pseudomonadota</taxon>
        <taxon>Betaproteobacteria</taxon>
        <taxon>Burkholderiales</taxon>
        <taxon>Alcaligenaceae</taxon>
        <taxon>Bordetella</taxon>
    </lineage>
</organism>
<evidence type="ECO:0000256" key="1">
    <source>
        <dbReference type="SAM" id="MobiDB-lite"/>
    </source>
</evidence>
<feature type="compositionally biased region" description="Basic residues" evidence="1">
    <location>
        <begin position="96"/>
        <end position="115"/>
    </location>
</feature>
<evidence type="ECO:0000313" key="3">
    <source>
        <dbReference type="Proteomes" id="UP000194151"/>
    </source>
</evidence>
<dbReference type="SUPFAM" id="SSF74650">
    <property type="entry name" value="Galactose mutarotase-like"/>
    <property type="match status" value="1"/>
</dbReference>
<dbReference type="STRING" id="1416806.CAL12_05790"/>
<evidence type="ECO:0000313" key="2">
    <source>
        <dbReference type="EMBL" id="ARP80393.1"/>
    </source>
</evidence>